<dbReference type="EMBL" id="MU128972">
    <property type="protein sequence ID" value="KAF9513484.1"/>
    <property type="molecule type" value="Genomic_DNA"/>
</dbReference>
<protein>
    <recommendedName>
        <fullName evidence="1">Tc1-like transposase DDE domain-containing protein</fullName>
    </recommendedName>
</protein>
<comment type="caution">
    <text evidence="2">The sequence shown here is derived from an EMBL/GenBank/DDBJ whole genome shotgun (WGS) entry which is preliminary data.</text>
</comment>
<dbReference type="Gene3D" id="3.30.420.10">
    <property type="entry name" value="Ribonuclease H-like superfamily/Ribonuclease H"/>
    <property type="match status" value="1"/>
</dbReference>
<dbReference type="InterPro" id="IPR038717">
    <property type="entry name" value="Tc1-like_DDE_dom"/>
</dbReference>
<sequence length="65" mass="7557">LLFLPPYSPDFNPIEESFSCVKAWLHCHYNEEVDRLSPISFIQCACDTITVEKAHGWFRDSGYTM</sequence>
<gene>
    <name evidence="2" type="ORF">BS47DRAFT_1296111</name>
</gene>
<accession>A0A9P6AWT5</accession>
<evidence type="ECO:0000313" key="3">
    <source>
        <dbReference type="Proteomes" id="UP000886523"/>
    </source>
</evidence>
<dbReference type="OrthoDB" id="2266637at2759"/>
<evidence type="ECO:0000313" key="2">
    <source>
        <dbReference type="EMBL" id="KAF9513484.1"/>
    </source>
</evidence>
<reference evidence="2" key="1">
    <citation type="journal article" date="2020" name="Nat. Commun.">
        <title>Large-scale genome sequencing of mycorrhizal fungi provides insights into the early evolution of symbiotic traits.</title>
        <authorList>
            <person name="Miyauchi S."/>
            <person name="Kiss E."/>
            <person name="Kuo A."/>
            <person name="Drula E."/>
            <person name="Kohler A."/>
            <person name="Sanchez-Garcia M."/>
            <person name="Morin E."/>
            <person name="Andreopoulos B."/>
            <person name="Barry K.W."/>
            <person name="Bonito G."/>
            <person name="Buee M."/>
            <person name="Carver A."/>
            <person name="Chen C."/>
            <person name="Cichocki N."/>
            <person name="Clum A."/>
            <person name="Culley D."/>
            <person name="Crous P.W."/>
            <person name="Fauchery L."/>
            <person name="Girlanda M."/>
            <person name="Hayes R.D."/>
            <person name="Keri Z."/>
            <person name="LaButti K."/>
            <person name="Lipzen A."/>
            <person name="Lombard V."/>
            <person name="Magnuson J."/>
            <person name="Maillard F."/>
            <person name="Murat C."/>
            <person name="Nolan M."/>
            <person name="Ohm R.A."/>
            <person name="Pangilinan J."/>
            <person name="Pereira M.F."/>
            <person name="Perotto S."/>
            <person name="Peter M."/>
            <person name="Pfister S."/>
            <person name="Riley R."/>
            <person name="Sitrit Y."/>
            <person name="Stielow J.B."/>
            <person name="Szollosi G."/>
            <person name="Zifcakova L."/>
            <person name="Stursova M."/>
            <person name="Spatafora J.W."/>
            <person name="Tedersoo L."/>
            <person name="Vaario L.M."/>
            <person name="Yamada A."/>
            <person name="Yan M."/>
            <person name="Wang P."/>
            <person name="Xu J."/>
            <person name="Bruns T."/>
            <person name="Baldrian P."/>
            <person name="Vilgalys R."/>
            <person name="Dunand C."/>
            <person name="Henrissat B."/>
            <person name="Grigoriev I.V."/>
            <person name="Hibbett D."/>
            <person name="Nagy L.G."/>
            <person name="Martin F.M."/>
        </authorList>
    </citation>
    <scope>NUCLEOTIDE SEQUENCE</scope>
    <source>
        <strain evidence="2">UP504</strain>
    </source>
</reference>
<dbReference type="GO" id="GO:0003676">
    <property type="term" value="F:nucleic acid binding"/>
    <property type="evidence" value="ECO:0007669"/>
    <property type="project" value="InterPro"/>
</dbReference>
<feature type="non-terminal residue" evidence="2">
    <location>
        <position position="1"/>
    </location>
</feature>
<evidence type="ECO:0000259" key="1">
    <source>
        <dbReference type="Pfam" id="PF13358"/>
    </source>
</evidence>
<feature type="domain" description="Tc1-like transposase DDE" evidence="1">
    <location>
        <begin position="1"/>
        <end position="35"/>
    </location>
</feature>
<keyword evidence="3" id="KW-1185">Reference proteome</keyword>
<dbReference type="AlphaFoldDB" id="A0A9P6AWT5"/>
<proteinExistence type="predicted"/>
<organism evidence="2 3">
    <name type="scientific">Hydnum rufescens UP504</name>
    <dbReference type="NCBI Taxonomy" id="1448309"/>
    <lineage>
        <taxon>Eukaryota</taxon>
        <taxon>Fungi</taxon>
        <taxon>Dikarya</taxon>
        <taxon>Basidiomycota</taxon>
        <taxon>Agaricomycotina</taxon>
        <taxon>Agaricomycetes</taxon>
        <taxon>Cantharellales</taxon>
        <taxon>Hydnaceae</taxon>
        <taxon>Hydnum</taxon>
    </lineage>
</organism>
<dbReference type="Proteomes" id="UP000886523">
    <property type="component" value="Unassembled WGS sequence"/>
</dbReference>
<dbReference type="Pfam" id="PF13358">
    <property type="entry name" value="DDE_3"/>
    <property type="match status" value="1"/>
</dbReference>
<dbReference type="InterPro" id="IPR036397">
    <property type="entry name" value="RNaseH_sf"/>
</dbReference>
<name>A0A9P6AWT5_9AGAM</name>